<evidence type="ECO:0000256" key="6">
    <source>
        <dbReference type="SAM" id="Phobius"/>
    </source>
</evidence>
<keyword evidence="4 6" id="KW-1133">Transmembrane helix</keyword>
<evidence type="ECO:0000256" key="4">
    <source>
        <dbReference type="ARBA" id="ARBA00022989"/>
    </source>
</evidence>
<feature type="domain" description="THH1/TOM1/TOM3" evidence="7">
    <location>
        <begin position="22"/>
        <end position="137"/>
    </location>
</feature>
<dbReference type="Proteomes" id="UP000825935">
    <property type="component" value="Chromosome 5"/>
</dbReference>
<dbReference type="OrthoDB" id="747122at2759"/>
<feature type="domain" description="THH1/TOM1/TOM3" evidence="7">
    <location>
        <begin position="186"/>
        <end position="317"/>
    </location>
</feature>
<feature type="transmembrane region" description="Helical" evidence="6">
    <location>
        <begin position="213"/>
        <end position="233"/>
    </location>
</feature>
<accession>A0A8T2UVV6</accession>
<keyword evidence="9" id="KW-1185">Reference proteome</keyword>
<evidence type="ECO:0000256" key="1">
    <source>
        <dbReference type="ARBA" id="ARBA00004128"/>
    </source>
</evidence>
<gene>
    <name evidence="8" type="ORF">KP509_05G101600</name>
</gene>
<feature type="transmembrane region" description="Helical" evidence="6">
    <location>
        <begin position="289"/>
        <end position="307"/>
    </location>
</feature>
<feature type="transmembrane region" description="Helical" evidence="6">
    <location>
        <begin position="173"/>
        <end position="193"/>
    </location>
</feature>
<dbReference type="EMBL" id="CM035410">
    <property type="protein sequence ID" value="KAH7438026.1"/>
    <property type="molecule type" value="Genomic_DNA"/>
</dbReference>
<evidence type="ECO:0000313" key="9">
    <source>
        <dbReference type="Proteomes" id="UP000825935"/>
    </source>
</evidence>
<dbReference type="Pfam" id="PF06454">
    <property type="entry name" value="THH1_TOM1-3_dom"/>
    <property type="match status" value="2"/>
</dbReference>
<evidence type="ECO:0000256" key="3">
    <source>
        <dbReference type="ARBA" id="ARBA00022692"/>
    </source>
</evidence>
<dbReference type="InterPro" id="IPR009457">
    <property type="entry name" value="THH1/TOM1/TOM3_dom"/>
</dbReference>
<evidence type="ECO:0000259" key="7">
    <source>
        <dbReference type="Pfam" id="PF06454"/>
    </source>
</evidence>
<dbReference type="PANTHER" id="PTHR31142:SF4">
    <property type="entry name" value="OS01G0751300 PROTEIN"/>
    <property type="match status" value="1"/>
</dbReference>
<comment type="similarity">
    <text evidence="2">Belongs to the plant tobamovirus multiplication TOM1 protein family.</text>
</comment>
<feature type="transmembrane region" description="Helical" evidence="6">
    <location>
        <begin position="23"/>
        <end position="48"/>
    </location>
</feature>
<evidence type="ECO:0000256" key="5">
    <source>
        <dbReference type="ARBA" id="ARBA00023136"/>
    </source>
</evidence>
<sequence>MDKFQQSLAPLAKGECLDVSLEAIYATLTAIDTTVVAITLFQLLRLFVRCDNWIWNRQKVFLCLMGISNLGYAIFFVLTPIAKCGGWHCWSHACGFIVMAVPQIIFLATFLLLLSFWLDLCHQATDKEEDEEEIDYVTLPPFNQREGKQRNTNRNWRCCSWCRFPRIRSRQKLVIGVVLLMFLLMAAFAVSIWIGTGDNYINPSTLAQVYSDIFALVILVSGGGLAGYGLVLYQKMKRIRSNSTSRDLRKVAGLAVVSVVCFSLQAFLVLFTDIPAWHFHRDKSPVLLFLYYFIGESVPSIVFLWVMRDLPSRSSPSGYPQLTVTDVPVIPDETLIQQWMDANQKASTDMVANNRNSVPQVLR</sequence>
<comment type="subcellular location">
    <subcellularLocation>
        <location evidence="1">Vacuole membrane</location>
        <topology evidence="1">Multi-pass membrane protein</topology>
    </subcellularLocation>
</comment>
<feature type="transmembrane region" description="Helical" evidence="6">
    <location>
        <begin position="90"/>
        <end position="118"/>
    </location>
</feature>
<reference evidence="8" key="1">
    <citation type="submission" date="2021-08" db="EMBL/GenBank/DDBJ databases">
        <title>WGS assembly of Ceratopteris richardii.</title>
        <authorList>
            <person name="Marchant D.B."/>
            <person name="Chen G."/>
            <person name="Jenkins J."/>
            <person name="Shu S."/>
            <person name="Leebens-Mack J."/>
            <person name="Grimwood J."/>
            <person name="Schmutz J."/>
            <person name="Soltis P."/>
            <person name="Soltis D."/>
            <person name="Chen Z.-H."/>
        </authorList>
    </citation>
    <scope>NUCLEOTIDE SEQUENCE</scope>
    <source>
        <strain evidence="8">Whitten #5841</strain>
        <tissue evidence="8">Leaf</tissue>
    </source>
</reference>
<proteinExistence type="inferred from homology"/>
<protein>
    <recommendedName>
        <fullName evidence="7">THH1/TOM1/TOM3 domain-containing protein</fullName>
    </recommendedName>
</protein>
<dbReference type="PANTHER" id="PTHR31142">
    <property type="entry name" value="TOBAMOVIRUS MULTIPLICATION PROTEIN 1-LIKE ISOFORM X1"/>
    <property type="match status" value="1"/>
</dbReference>
<feature type="transmembrane region" description="Helical" evidence="6">
    <location>
        <begin position="254"/>
        <end position="277"/>
    </location>
</feature>
<comment type="caution">
    <text evidence="8">The sequence shown here is derived from an EMBL/GenBank/DDBJ whole genome shotgun (WGS) entry which is preliminary data.</text>
</comment>
<keyword evidence="5 6" id="KW-0472">Membrane</keyword>
<dbReference type="InterPro" id="IPR040226">
    <property type="entry name" value="THH1/TOM1/TOM3"/>
</dbReference>
<evidence type="ECO:0000256" key="2">
    <source>
        <dbReference type="ARBA" id="ARBA00006779"/>
    </source>
</evidence>
<feature type="transmembrane region" description="Helical" evidence="6">
    <location>
        <begin position="60"/>
        <end position="78"/>
    </location>
</feature>
<dbReference type="AlphaFoldDB" id="A0A8T2UVV6"/>
<dbReference type="OMA" id="CERWLCW"/>
<keyword evidence="3 6" id="KW-0812">Transmembrane</keyword>
<name>A0A8T2UVV6_CERRI</name>
<dbReference type="GO" id="GO:0005774">
    <property type="term" value="C:vacuolar membrane"/>
    <property type="evidence" value="ECO:0007669"/>
    <property type="project" value="UniProtKB-SubCell"/>
</dbReference>
<organism evidence="8 9">
    <name type="scientific">Ceratopteris richardii</name>
    <name type="common">Triangle waterfern</name>
    <dbReference type="NCBI Taxonomy" id="49495"/>
    <lineage>
        <taxon>Eukaryota</taxon>
        <taxon>Viridiplantae</taxon>
        <taxon>Streptophyta</taxon>
        <taxon>Embryophyta</taxon>
        <taxon>Tracheophyta</taxon>
        <taxon>Polypodiopsida</taxon>
        <taxon>Polypodiidae</taxon>
        <taxon>Polypodiales</taxon>
        <taxon>Pteridineae</taxon>
        <taxon>Pteridaceae</taxon>
        <taxon>Parkerioideae</taxon>
        <taxon>Ceratopteris</taxon>
    </lineage>
</organism>
<evidence type="ECO:0000313" key="8">
    <source>
        <dbReference type="EMBL" id="KAH7438026.1"/>
    </source>
</evidence>